<dbReference type="Proteomes" id="UP000095192">
    <property type="component" value="Unassembled WGS sequence"/>
</dbReference>
<protein>
    <submittedName>
        <fullName evidence="1">Uncharacterized protein</fullName>
    </submittedName>
</protein>
<sequence>MATAGRAAVHSSGYKYSKRKRVSVMPVGLLLLPLVRGQGGLPPEQEEEEEEALLVPPSPPWRVRVGRSNIYFQLRQYTRCGDMAVRSNCCLKGAAAEGGAHSAREREKIALQRAMRCRIAAEGRDFCHAPWRLVLSADLRGWQTAVAAERQEAGRLPGCWERARIVVIGGCACVTLARDTNKPLPSKGLAPHEYGLPTRILVQIVSWRRGMGARNTSNLPAPGGEKSFPALLEEFP</sequence>
<evidence type="ECO:0000313" key="1">
    <source>
        <dbReference type="EMBL" id="OEH77159.1"/>
    </source>
</evidence>
<dbReference type="VEuPathDB" id="ToxoDB:cyc_09292"/>
<dbReference type="InParanoid" id="A0A1D3D152"/>
<dbReference type="AlphaFoldDB" id="A0A1D3D152"/>
<comment type="caution">
    <text evidence="1">The sequence shown here is derived from an EMBL/GenBank/DDBJ whole genome shotgun (WGS) entry which is preliminary data.</text>
</comment>
<evidence type="ECO:0000313" key="2">
    <source>
        <dbReference type="Proteomes" id="UP000095192"/>
    </source>
</evidence>
<reference evidence="1 2" key="1">
    <citation type="journal article" date="2016" name="BMC Genomics">
        <title>Comparative genomics reveals Cyclospora cayetanensis possesses coccidia-like metabolism and invasion components but unique surface antigens.</title>
        <authorList>
            <person name="Liu S."/>
            <person name="Wang L."/>
            <person name="Zheng H."/>
            <person name="Xu Z."/>
            <person name="Roellig D.M."/>
            <person name="Li N."/>
            <person name="Frace M.A."/>
            <person name="Tang K."/>
            <person name="Arrowood M.J."/>
            <person name="Moss D.M."/>
            <person name="Zhang L."/>
            <person name="Feng Y."/>
            <person name="Xiao L."/>
        </authorList>
    </citation>
    <scope>NUCLEOTIDE SEQUENCE [LARGE SCALE GENOMIC DNA]</scope>
    <source>
        <strain evidence="1 2">CHN_HEN01</strain>
    </source>
</reference>
<keyword evidence="2" id="KW-1185">Reference proteome</keyword>
<proteinExistence type="predicted"/>
<accession>A0A1D3D152</accession>
<gene>
    <name evidence="1" type="ORF">cyc_09292</name>
</gene>
<organism evidence="1 2">
    <name type="scientific">Cyclospora cayetanensis</name>
    <dbReference type="NCBI Taxonomy" id="88456"/>
    <lineage>
        <taxon>Eukaryota</taxon>
        <taxon>Sar</taxon>
        <taxon>Alveolata</taxon>
        <taxon>Apicomplexa</taxon>
        <taxon>Conoidasida</taxon>
        <taxon>Coccidia</taxon>
        <taxon>Eucoccidiorida</taxon>
        <taxon>Eimeriorina</taxon>
        <taxon>Eimeriidae</taxon>
        <taxon>Cyclospora</taxon>
    </lineage>
</organism>
<name>A0A1D3D152_9EIME</name>
<dbReference type="EMBL" id="JROU02001190">
    <property type="protein sequence ID" value="OEH77159.1"/>
    <property type="molecule type" value="Genomic_DNA"/>
</dbReference>